<accession>A0A6P4IPG1</accession>
<dbReference type="PANTHER" id="PTHR12121">
    <property type="entry name" value="CARBON CATABOLITE REPRESSOR PROTEIN 4"/>
    <property type="match status" value="1"/>
</dbReference>
<dbReference type="OMA" id="HYLGSDH"/>
<dbReference type="InterPro" id="IPR036691">
    <property type="entry name" value="Endo/exonu/phosph_ase_sf"/>
</dbReference>
<keyword evidence="2" id="KW-1185">Reference proteome</keyword>
<feature type="domain" description="Endonuclease/exonuclease/phosphatase" evidence="1">
    <location>
        <begin position="69"/>
        <end position="341"/>
    </location>
</feature>
<dbReference type="InterPro" id="IPR005135">
    <property type="entry name" value="Endo/exonuclease/phosphatase"/>
</dbReference>
<evidence type="ECO:0000259" key="1">
    <source>
        <dbReference type="Pfam" id="PF03372"/>
    </source>
</evidence>
<dbReference type="RefSeq" id="XP_017024716.1">
    <property type="nucleotide sequence ID" value="XM_017169227.3"/>
</dbReference>
<evidence type="ECO:0000313" key="3">
    <source>
        <dbReference type="RefSeq" id="XP_017024716.1"/>
    </source>
</evidence>
<dbReference type="OrthoDB" id="10253982at2759"/>
<sequence>MYKALLRAFPIEIPSAIARRLNITNSVKVKRTKMETSYDFNRRWTPILGANGGRKSINNNKAATFKLVSYNILAQDLLLEHLYLYQNIQQEFLTWRRRQQNLQRELIRLNPDILCLQEIQFDHLAPFIQGLGMGSGRRLAYVYKKKTGQRTDGCAIVYDSTKFQLLDQQAVELHDPDVALLNREMVALFAKFRFKNYPTPKEFVVATTHLLYNPKRSDVRCAQLARTLRELSTFATDDTPVVLTGDFNSEIFSSPIQLLIGEEGRKEACKETDTMRFDIIDPGEGTVSTYQDNWITVDYILRSLCSKSKHKLLPISVYSLPTIQACFRVGKIPNHYLGSDHYATGAIFSVI</sequence>
<reference evidence="3" key="2">
    <citation type="submission" date="2025-08" db="UniProtKB">
        <authorList>
            <consortium name="RefSeq"/>
        </authorList>
    </citation>
    <scope>IDENTIFICATION</scope>
    <source>
        <strain evidence="3">14028-0561.14</strain>
        <tissue evidence="3">Whole fly</tissue>
    </source>
</reference>
<dbReference type="Pfam" id="PF03372">
    <property type="entry name" value="Exo_endo_phos"/>
    <property type="match status" value="1"/>
</dbReference>
<gene>
    <name evidence="3" type="primary">angel</name>
</gene>
<dbReference type="SUPFAM" id="SSF56219">
    <property type="entry name" value="DNase I-like"/>
    <property type="match status" value="1"/>
</dbReference>
<dbReference type="GO" id="GO:0000175">
    <property type="term" value="F:3'-5'-RNA exonuclease activity"/>
    <property type="evidence" value="ECO:0007669"/>
    <property type="project" value="TreeGrafter"/>
</dbReference>
<dbReference type="InterPro" id="IPR050410">
    <property type="entry name" value="CCR4/nocturin_mRNA_transcr"/>
</dbReference>
<dbReference type="AlphaFoldDB" id="A0A6P4IPG1"/>
<evidence type="ECO:0000313" key="2">
    <source>
        <dbReference type="Proteomes" id="UP001652661"/>
    </source>
</evidence>
<dbReference type="Gene3D" id="3.60.10.10">
    <property type="entry name" value="Endonuclease/exonuclease/phosphatase"/>
    <property type="match status" value="1"/>
</dbReference>
<reference evidence="2" key="1">
    <citation type="submission" date="2025-05" db="UniProtKB">
        <authorList>
            <consortium name="RefSeq"/>
        </authorList>
    </citation>
    <scope>NUCLEOTIDE SEQUENCE [LARGE SCALE GENOMIC DNA]</scope>
    <source>
        <strain evidence="2">14028-0561.14</strain>
    </source>
</reference>
<name>A0A6P4IPG1_DROKI</name>
<organism evidence="2 3">
    <name type="scientific">Drosophila kikkawai</name>
    <name type="common">Fruit fly</name>
    <dbReference type="NCBI Taxonomy" id="30033"/>
    <lineage>
        <taxon>Eukaryota</taxon>
        <taxon>Metazoa</taxon>
        <taxon>Ecdysozoa</taxon>
        <taxon>Arthropoda</taxon>
        <taxon>Hexapoda</taxon>
        <taxon>Insecta</taxon>
        <taxon>Pterygota</taxon>
        <taxon>Neoptera</taxon>
        <taxon>Endopterygota</taxon>
        <taxon>Diptera</taxon>
        <taxon>Brachycera</taxon>
        <taxon>Muscomorpha</taxon>
        <taxon>Ephydroidea</taxon>
        <taxon>Drosophilidae</taxon>
        <taxon>Drosophila</taxon>
        <taxon>Sophophora</taxon>
    </lineage>
</organism>
<protein>
    <submittedName>
        <fullName evidence="3">Protein angel</fullName>
    </submittedName>
</protein>
<dbReference type="Proteomes" id="UP001652661">
    <property type="component" value="Chromosome 2R"/>
</dbReference>
<proteinExistence type="predicted"/>
<dbReference type="PANTHER" id="PTHR12121:SF34">
    <property type="entry name" value="PROTEIN ANGEL"/>
    <property type="match status" value="1"/>
</dbReference>